<organism evidence="6 7">
    <name type="scientific">Cadophora malorum</name>
    <dbReference type="NCBI Taxonomy" id="108018"/>
    <lineage>
        <taxon>Eukaryota</taxon>
        <taxon>Fungi</taxon>
        <taxon>Dikarya</taxon>
        <taxon>Ascomycota</taxon>
        <taxon>Pezizomycotina</taxon>
        <taxon>Leotiomycetes</taxon>
        <taxon>Helotiales</taxon>
        <taxon>Ploettnerulaceae</taxon>
        <taxon>Cadophora</taxon>
    </lineage>
</organism>
<keyword evidence="4 5" id="KW-0472">Membrane</keyword>
<dbReference type="Proteomes" id="UP000664132">
    <property type="component" value="Unassembled WGS sequence"/>
</dbReference>
<dbReference type="AlphaFoldDB" id="A0A8H7WBI0"/>
<name>A0A8H7WBI0_9HELO</name>
<dbReference type="PANTHER" id="PTHR31465">
    <property type="entry name" value="PROTEIN RTA1-RELATED"/>
    <property type="match status" value="1"/>
</dbReference>
<evidence type="ECO:0000313" key="7">
    <source>
        <dbReference type="Proteomes" id="UP000664132"/>
    </source>
</evidence>
<dbReference type="PANTHER" id="PTHR31465:SF35">
    <property type="entry name" value="RTA1 DOMAIN PROTEIN-RELATED"/>
    <property type="match status" value="1"/>
</dbReference>
<dbReference type="OrthoDB" id="3358017at2759"/>
<evidence type="ECO:0000256" key="1">
    <source>
        <dbReference type="ARBA" id="ARBA00004141"/>
    </source>
</evidence>
<dbReference type="GO" id="GO:0016020">
    <property type="term" value="C:membrane"/>
    <property type="evidence" value="ECO:0007669"/>
    <property type="project" value="UniProtKB-SubCell"/>
</dbReference>
<dbReference type="Pfam" id="PF04479">
    <property type="entry name" value="RTA1"/>
    <property type="match status" value="1"/>
</dbReference>
<comment type="caution">
    <text evidence="6">The sequence shown here is derived from an EMBL/GenBank/DDBJ whole genome shotgun (WGS) entry which is preliminary data.</text>
</comment>
<evidence type="ECO:0000256" key="3">
    <source>
        <dbReference type="ARBA" id="ARBA00022989"/>
    </source>
</evidence>
<sequence length="171" mass="18561">MAETADLFEYNPSLAAGVIFAVLFGFATFTHAYQLVRTRTWFMLAFLIGGVFEFGGYIARHLLLLDAPALLAASIYTELGRIILLVHGEKHSIISRRLLTKVFVGGDIVSFLAQAIGAESMAGRTFGIGNPNRPDNHPLRSCGTDSLHALRGYSSHLPSPTAPFTNAENSH</sequence>
<feature type="transmembrane region" description="Helical" evidence="5">
    <location>
        <begin position="12"/>
        <end position="29"/>
    </location>
</feature>
<keyword evidence="3 5" id="KW-1133">Transmembrane helix</keyword>
<dbReference type="InterPro" id="IPR007568">
    <property type="entry name" value="RTA1"/>
</dbReference>
<keyword evidence="2 5" id="KW-0812">Transmembrane</keyword>
<feature type="transmembrane region" description="Helical" evidence="5">
    <location>
        <begin position="41"/>
        <end position="63"/>
    </location>
</feature>
<proteinExistence type="predicted"/>
<reference evidence="6" key="1">
    <citation type="submission" date="2021-02" db="EMBL/GenBank/DDBJ databases">
        <title>Genome sequence Cadophora malorum strain M34.</title>
        <authorList>
            <person name="Stefanovic E."/>
            <person name="Vu D."/>
            <person name="Scully C."/>
            <person name="Dijksterhuis J."/>
            <person name="Roader J."/>
            <person name="Houbraken J."/>
        </authorList>
    </citation>
    <scope>NUCLEOTIDE SEQUENCE</scope>
    <source>
        <strain evidence="6">M34</strain>
    </source>
</reference>
<dbReference type="EMBL" id="JAFJYH010000070">
    <property type="protein sequence ID" value="KAG4421199.1"/>
    <property type="molecule type" value="Genomic_DNA"/>
</dbReference>
<evidence type="ECO:0000256" key="2">
    <source>
        <dbReference type="ARBA" id="ARBA00022692"/>
    </source>
</evidence>
<comment type="subcellular location">
    <subcellularLocation>
        <location evidence="1">Membrane</location>
        <topology evidence="1">Multi-pass membrane protein</topology>
    </subcellularLocation>
</comment>
<evidence type="ECO:0000313" key="6">
    <source>
        <dbReference type="EMBL" id="KAG4421199.1"/>
    </source>
</evidence>
<evidence type="ECO:0000256" key="4">
    <source>
        <dbReference type="ARBA" id="ARBA00023136"/>
    </source>
</evidence>
<keyword evidence="7" id="KW-1185">Reference proteome</keyword>
<protein>
    <submittedName>
        <fullName evidence="6">Uncharacterized protein</fullName>
    </submittedName>
</protein>
<evidence type="ECO:0000256" key="5">
    <source>
        <dbReference type="SAM" id="Phobius"/>
    </source>
</evidence>
<gene>
    <name evidence="6" type="ORF">IFR04_005719</name>
</gene>
<accession>A0A8H7WBI0</accession>